<gene>
    <name evidence="1" type="ORF">A3K49_06505</name>
</gene>
<reference evidence="1 2" key="1">
    <citation type="journal article" date="2016" name="Nat. Commun.">
        <title>Thousands of microbial genomes shed light on interconnected biogeochemical processes in an aquifer system.</title>
        <authorList>
            <person name="Anantharaman K."/>
            <person name="Brown C.T."/>
            <person name="Hug L.A."/>
            <person name="Sharon I."/>
            <person name="Castelle C.J."/>
            <person name="Probst A.J."/>
            <person name="Thomas B.C."/>
            <person name="Singh A."/>
            <person name="Wilkins M.J."/>
            <person name="Karaoz U."/>
            <person name="Brodie E.L."/>
            <person name="Williams K.H."/>
            <person name="Hubbard S.S."/>
            <person name="Banfield J.F."/>
        </authorList>
    </citation>
    <scope>NUCLEOTIDE SEQUENCE [LARGE SCALE GENOMIC DNA]</scope>
</reference>
<dbReference type="EMBL" id="MEUG01000001">
    <property type="protein sequence ID" value="OGC28591.1"/>
    <property type="molecule type" value="Genomic_DNA"/>
</dbReference>
<sequence length="996" mass="110283">MRKVFYIIIFSVYLHGLAGALVPLEEAIYANGYYLSVYPSYPPVVGEKITLRLRTFRTTQKVTLYSDRFREIPMSYRDGYWWGKFQVPDDYQVGWHFFFVWIKQIGEEPGTYYWDHSRVWYRLNDRPAKLPPAKLPLVKRNGSITQEVAEIAIAENEVGEPGFLQVEALPLVVKGTKSLSFTSRSLEGSREGYAPGLSREESLRLSVACQAGDTQIDANLISTSVAGTTQISQRDDRVSVLIKRGSTEAYFGDFTADLNETEFARLNKVLSGVQLKGEHGRFGLTALYSSPKGVARVSRFYGDGTQGPYSLGATQKVVINSERVLLNGETQRRGDDYTIDYDAGTITFRRRTILTTAMVEVAFDDSEARYEHITYAIRPTVKFGQNAKLGATYIRDADGLRGITSTLESAPSGHSVIGLDGSLITDSGSLGGELAYSERNPDLFSNSLPLVGGGAYKFNLSQQLGTIGLTGAVKRISPGFSAIADPTPRQDQLQYGGGISYRPNGLFAARTKVDFNRYEQTGVAYQTEFESAAASLTPERLPSLEYEYSQTKDSNDLVSGAPLGRVITRKAGESRTRFGNMGASLKASREEWVDHLPSMEATNYNRTNFGLASQGSERFSFVSNIELEDREEPDGGRPVKKHYTLNLAATPGKEYFSSVTLDHIDDSALGQTDVTDLAFRAAPTDSLRAEGKYSISSLTEEFVSAEAVSKQTGSFSLDLRPNRLLRFKYLFKPSFTKLSRLDRIVYFNEQSQAEVNLSPSDLSLVSFLQKYRRAYSIAKQDAPGFAVKENSADSISTLFSLKLAPLSYISTELNYQVENGTTATLASLEAATYKPGESFSRQLEILVRTSVSERLSFDGRLAYQRLTQGEGGGSDNLVNGVNQSASLKGLCNVTPAWGLSLTATYSKNVNNLSPTPVSFTFSPGFGVIYRLADRLRVDFDYLYSNSSQGAEKINYSLKGRYSISEWVNATIRWEREISLNPDYKTMDISGNMEIVL</sequence>
<dbReference type="Proteomes" id="UP000178602">
    <property type="component" value="Unassembled WGS sequence"/>
</dbReference>
<evidence type="ECO:0000313" key="2">
    <source>
        <dbReference type="Proteomes" id="UP000178602"/>
    </source>
</evidence>
<accession>A0A1F4T735</accession>
<comment type="caution">
    <text evidence="1">The sequence shown here is derived from an EMBL/GenBank/DDBJ whole genome shotgun (WGS) entry which is preliminary data.</text>
</comment>
<protein>
    <submittedName>
        <fullName evidence="1">Uncharacterized protein</fullName>
    </submittedName>
</protein>
<organism evidence="1 2">
    <name type="scientific">candidate division WOR-1 bacterium RIFOXYC12_FULL_54_18</name>
    <dbReference type="NCBI Taxonomy" id="1802584"/>
    <lineage>
        <taxon>Bacteria</taxon>
        <taxon>Bacillati</taxon>
        <taxon>Saganbacteria</taxon>
    </lineage>
</organism>
<proteinExistence type="predicted"/>
<evidence type="ECO:0000313" key="1">
    <source>
        <dbReference type="EMBL" id="OGC28591.1"/>
    </source>
</evidence>
<dbReference type="AlphaFoldDB" id="A0A1F4T735"/>
<name>A0A1F4T735_UNCSA</name>